<protein>
    <submittedName>
        <fullName evidence="2">Uncharacterized protein</fullName>
    </submittedName>
</protein>
<reference evidence="2 3" key="1">
    <citation type="submission" date="2014-07" db="EMBL/GenBank/DDBJ databases">
        <title>Comparative analysis of Nitrosococcus oceani genome inventories of strains from Pacific and Atlantic gyres.</title>
        <authorList>
            <person name="Lim C.K."/>
            <person name="Wang L."/>
            <person name="Sayavedra-Soto L.A."/>
            <person name="Klotz M.G."/>
        </authorList>
    </citation>
    <scope>NUCLEOTIDE SEQUENCE [LARGE SCALE GENOMIC DNA]</scope>
    <source>
        <strain evidence="2 3">C-27</strain>
    </source>
</reference>
<accession>A0A0E2Z050</accession>
<evidence type="ECO:0000313" key="2">
    <source>
        <dbReference type="EMBL" id="KFI19013.1"/>
    </source>
</evidence>
<keyword evidence="1" id="KW-0812">Transmembrane</keyword>
<dbReference type="HOGENOM" id="CLU_1407494_0_0_6"/>
<feature type="transmembrane region" description="Helical" evidence="1">
    <location>
        <begin position="6"/>
        <end position="27"/>
    </location>
</feature>
<evidence type="ECO:0000313" key="3">
    <source>
        <dbReference type="Proteomes" id="UP000028839"/>
    </source>
</evidence>
<dbReference type="Proteomes" id="UP000028839">
    <property type="component" value="Unassembled WGS sequence"/>
</dbReference>
<proteinExistence type="predicted"/>
<sequence length="193" mass="21826">MDLEMARTIAAFGGLGLGIINLGILAHKEYFRKPTFRASLHGANIRAIEDGTYDIQLNLELSSRGGNVYLKEIYFIHQTPIFNPGKGINKRTVYKAVSYPGYCSLNSGAEHFISKAKELYKNSFNIVNAKLENKESKLVSVIDRICTERYMDGFWEWPENNWTLEIVTSANSVTIAFCFEVHESNKSNSFTHS</sequence>
<organism evidence="2 3">
    <name type="scientific">Nitrosococcus oceani C-27</name>
    <dbReference type="NCBI Taxonomy" id="314279"/>
    <lineage>
        <taxon>Bacteria</taxon>
        <taxon>Pseudomonadati</taxon>
        <taxon>Pseudomonadota</taxon>
        <taxon>Gammaproteobacteria</taxon>
        <taxon>Chromatiales</taxon>
        <taxon>Chromatiaceae</taxon>
        <taxon>Nitrosococcus</taxon>
    </lineage>
</organism>
<dbReference type="EMBL" id="JPGN01000067">
    <property type="protein sequence ID" value="KFI19013.1"/>
    <property type="molecule type" value="Genomic_DNA"/>
</dbReference>
<comment type="caution">
    <text evidence="2">The sequence shown here is derived from an EMBL/GenBank/DDBJ whole genome shotgun (WGS) entry which is preliminary data.</text>
</comment>
<dbReference type="AlphaFoldDB" id="A0A0E2Z050"/>
<keyword evidence="1" id="KW-1133">Transmembrane helix</keyword>
<name>A0A0E2Z050_9GAMM</name>
<keyword evidence="1" id="KW-0472">Membrane</keyword>
<evidence type="ECO:0000256" key="1">
    <source>
        <dbReference type="SAM" id="Phobius"/>
    </source>
</evidence>
<gene>
    <name evidence="2" type="ORF">IB75_11030</name>
</gene>